<name>A0A5C5CCQ7_9HYPH</name>
<evidence type="ECO:0000313" key="7">
    <source>
        <dbReference type="EMBL" id="MBB4095878.1"/>
    </source>
</evidence>
<dbReference type="PANTHER" id="PTHR11516">
    <property type="entry name" value="PYRUVATE DEHYDROGENASE E1 COMPONENT, ALPHA SUBUNIT BACTERIAL AND ORGANELLAR"/>
    <property type="match status" value="1"/>
</dbReference>
<keyword evidence="10" id="KW-1185">Reference proteome</keyword>
<dbReference type="CDD" id="cd02000">
    <property type="entry name" value="TPP_E1_PDC_ADC_BCADC"/>
    <property type="match status" value="1"/>
</dbReference>
<evidence type="ECO:0000313" key="9">
    <source>
        <dbReference type="Proteomes" id="UP000313390"/>
    </source>
</evidence>
<evidence type="ECO:0000256" key="2">
    <source>
        <dbReference type="ARBA" id="ARBA00023002"/>
    </source>
</evidence>
<evidence type="ECO:0000256" key="5">
    <source>
        <dbReference type="ARBA" id="ARBA00051231"/>
    </source>
</evidence>
<keyword evidence="3" id="KW-0786">Thiamine pyrophosphate</keyword>
<organism evidence="8 9">
    <name type="scientific">Brucella pecoris</name>
    <dbReference type="NCBI Taxonomy" id="867683"/>
    <lineage>
        <taxon>Bacteria</taxon>
        <taxon>Pseudomonadati</taxon>
        <taxon>Pseudomonadota</taxon>
        <taxon>Alphaproteobacteria</taxon>
        <taxon>Hyphomicrobiales</taxon>
        <taxon>Brucellaceae</taxon>
        <taxon>Brucella/Ochrobactrum group</taxon>
        <taxon>Brucella</taxon>
    </lineage>
</organism>
<comment type="cofactor">
    <cofactor evidence="1">
        <name>thiamine diphosphate</name>
        <dbReference type="ChEBI" id="CHEBI:58937"/>
    </cofactor>
</comment>
<dbReference type="EC" id="1.2.4.1" evidence="7"/>
<evidence type="ECO:0000256" key="4">
    <source>
        <dbReference type="ARBA" id="ARBA00025211"/>
    </source>
</evidence>
<reference evidence="8 9" key="1">
    <citation type="journal article" date="2011" name="Int. J. Syst. Evol. Microbiol.">
        <title>Ochrobactrum pecoris sp. nov., isolated from farm animals.</title>
        <authorList>
            <person name="Kampfer P."/>
            <person name="Huber B."/>
            <person name="Busse H.J."/>
            <person name="Scholz H.C."/>
            <person name="Tomaso H."/>
            <person name="Hotzel H."/>
            <person name="Melzer F."/>
        </authorList>
    </citation>
    <scope>NUCLEOTIDE SEQUENCE [LARGE SCALE GENOMIC DNA]</scope>
    <source>
        <strain evidence="8 9">08RB2639</strain>
    </source>
</reference>
<gene>
    <name evidence="8" type="ORF">FIB18_22040</name>
    <name evidence="7" type="ORF">GGQ79_004431</name>
</gene>
<dbReference type="Proteomes" id="UP000313390">
    <property type="component" value="Unassembled WGS sequence"/>
</dbReference>
<dbReference type="EMBL" id="VEWK01000016">
    <property type="protein sequence ID" value="TNV09100.1"/>
    <property type="molecule type" value="Genomic_DNA"/>
</dbReference>
<dbReference type="InterPro" id="IPR029061">
    <property type="entry name" value="THDP-binding"/>
</dbReference>
<dbReference type="AlphaFoldDB" id="A0A5C5CCQ7"/>
<proteinExistence type="predicted"/>
<comment type="caution">
    <text evidence="8">The sequence shown here is derived from an EMBL/GenBank/DDBJ whole genome shotgun (WGS) entry which is preliminary data.</text>
</comment>
<evidence type="ECO:0000313" key="10">
    <source>
        <dbReference type="Proteomes" id="UP000553980"/>
    </source>
</evidence>
<sequence>MAPIFKTQINPSAYDKDRLSDLFGMMVRIRKFDENLIRLMQEGKVSGFYHSGIGSEALSTGSIANLRDDDYLFYNHRGCNQMIAKGVPLQKLYGDFLGTIEGTTRGLGAGIVHSADLSRGVMGQAGTIGSQFSISLGTAYSSKWKGTDRVTAVYFGEGAASEEAFHGAMNWAALYKLPIVYICENNEYAISAHWRETHAVREHIADWADGYGIPNFVVDGNDALLMFEITREAVERARRGEGPTFIEAQTFRHRGHYEGDSYNYVDPAVLKDWVENRDPIKNFRELIVARGALDATALAEIEKTVEQEVLDAIRMAEASPLPPRERIFEGLFS</sequence>
<reference evidence="8" key="2">
    <citation type="submission" date="2019-06" db="EMBL/GenBank/DDBJ databases">
        <authorList>
            <person name="Hu M."/>
        </authorList>
    </citation>
    <scope>NUCLEOTIDE SEQUENCE</scope>
    <source>
        <strain evidence="8">08RB2639</strain>
    </source>
</reference>
<dbReference type="OrthoDB" id="9766715at2"/>
<accession>A0A5C5CCQ7</accession>
<dbReference type="InterPro" id="IPR050642">
    <property type="entry name" value="PDH_E1_Alpha_Subunit"/>
</dbReference>
<dbReference type="SUPFAM" id="SSF52518">
    <property type="entry name" value="Thiamin diphosphate-binding fold (THDP-binding)"/>
    <property type="match status" value="1"/>
</dbReference>
<dbReference type="Pfam" id="PF00676">
    <property type="entry name" value="E1_dh"/>
    <property type="match status" value="1"/>
</dbReference>
<dbReference type="GO" id="GO:0006086">
    <property type="term" value="P:pyruvate decarboxylation to acetyl-CoA"/>
    <property type="evidence" value="ECO:0007669"/>
    <property type="project" value="TreeGrafter"/>
</dbReference>
<evidence type="ECO:0000256" key="3">
    <source>
        <dbReference type="ARBA" id="ARBA00023052"/>
    </source>
</evidence>
<comment type="catalytic activity">
    <reaction evidence="5">
        <text>N(6)-[(R)-lipoyl]-L-lysyl-[protein] + pyruvate + H(+) = N(6)-[(R)-S(8)-acetyldihydrolipoyl]-L-lysyl-[protein] + CO2</text>
        <dbReference type="Rhea" id="RHEA:19189"/>
        <dbReference type="Rhea" id="RHEA-COMP:10474"/>
        <dbReference type="Rhea" id="RHEA-COMP:10478"/>
        <dbReference type="ChEBI" id="CHEBI:15361"/>
        <dbReference type="ChEBI" id="CHEBI:15378"/>
        <dbReference type="ChEBI" id="CHEBI:16526"/>
        <dbReference type="ChEBI" id="CHEBI:83099"/>
        <dbReference type="ChEBI" id="CHEBI:83111"/>
        <dbReference type="EC" id="1.2.4.1"/>
    </reaction>
</comment>
<dbReference type="PANTHER" id="PTHR11516:SF60">
    <property type="entry name" value="PYRUVATE DEHYDROGENASE E1 COMPONENT SUBUNIT ALPHA"/>
    <property type="match status" value="1"/>
</dbReference>
<keyword evidence="7" id="KW-0670">Pyruvate</keyword>
<feature type="domain" description="Dehydrogenase E1 component" evidence="6">
    <location>
        <begin position="25"/>
        <end position="322"/>
    </location>
</feature>
<evidence type="ECO:0000259" key="6">
    <source>
        <dbReference type="Pfam" id="PF00676"/>
    </source>
</evidence>
<dbReference type="Gene3D" id="3.40.50.970">
    <property type="match status" value="1"/>
</dbReference>
<protein>
    <submittedName>
        <fullName evidence="7">Pyruvate dehydrogenase E1 component alpha subunit</fullName>
        <ecNumber evidence="7">1.2.4.1</ecNumber>
    </submittedName>
    <submittedName>
        <fullName evidence="8">Thiamine pyrophosphate-dependent dehydrogenase E1 component subunit alpha</fullName>
    </submittedName>
</protein>
<dbReference type="RefSeq" id="WP_140022762.1">
    <property type="nucleotide sequence ID" value="NZ_JACIEX010000015.1"/>
</dbReference>
<reference evidence="7 10" key="3">
    <citation type="submission" date="2020-08" db="EMBL/GenBank/DDBJ databases">
        <title>Genomic Encyclopedia of Type Strains, Phase IV (KMG-IV): sequencing the most valuable type-strain genomes for metagenomic binning, comparative biology and taxonomic classification.</title>
        <authorList>
            <person name="Goeker M."/>
        </authorList>
    </citation>
    <scope>NUCLEOTIDE SEQUENCE [LARGE SCALE GENOMIC DNA]</scope>
    <source>
        <strain evidence="7 10">DSM 23868</strain>
    </source>
</reference>
<dbReference type="InterPro" id="IPR001017">
    <property type="entry name" value="DH_E1"/>
</dbReference>
<comment type="function">
    <text evidence="4">The pyruvate dehydrogenase complex catalyzes the overall conversion of pyruvate to acetyl-CoA and CO(2). It contains multiple copies of three enzymatic components: pyruvate dehydrogenase (E1), dihydrolipoamide acetyltransferase (E2) and lipoamide dehydrogenase (E3).</text>
</comment>
<evidence type="ECO:0000256" key="1">
    <source>
        <dbReference type="ARBA" id="ARBA00001964"/>
    </source>
</evidence>
<dbReference type="Proteomes" id="UP000553980">
    <property type="component" value="Unassembled WGS sequence"/>
</dbReference>
<evidence type="ECO:0000313" key="8">
    <source>
        <dbReference type="EMBL" id="TNV09100.1"/>
    </source>
</evidence>
<dbReference type="EMBL" id="JACIEX010000015">
    <property type="protein sequence ID" value="MBB4095878.1"/>
    <property type="molecule type" value="Genomic_DNA"/>
</dbReference>
<dbReference type="GO" id="GO:0004739">
    <property type="term" value="F:pyruvate dehydrogenase (acetyl-transferring) activity"/>
    <property type="evidence" value="ECO:0007669"/>
    <property type="project" value="UniProtKB-EC"/>
</dbReference>
<keyword evidence="2 7" id="KW-0560">Oxidoreductase</keyword>